<keyword evidence="1" id="KW-0472">Membrane</keyword>
<feature type="transmembrane region" description="Helical" evidence="1">
    <location>
        <begin position="28"/>
        <end position="45"/>
    </location>
</feature>
<evidence type="ECO:0000256" key="1">
    <source>
        <dbReference type="SAM" id="Phobius"/>
    </source>
</evidence>
<accession>A0ABW3LQS6</accession>
<evidence type="ECO:0000313" key="3">
    <source>
        <dbReference type="Proteomes" id="UP001597033"/>
    </source>
</evidence>
<dbReference type="RefSeq" id="WP_162376364.1">
    <property type="nucleotide sequence ID" value="NZ_JBHTKN010000001.1"/>
</dbReference>
<keyword evidence="1" id="KW-1133">Transmembrane helix</keyword>
<evidence type="ECO:0000313" key="2">
    <source>
        <dbReference type="EMBL" id="MFD1040778.1"/>
    </source>
</evidence>
<gene>
    <name evidence="2" type="ORF">ACFQ2N_00250</name>
</gene>
<reference evidence="3" key="1">
    <citation type="journal article" date="2019" name="Int. J. Syst. Evol. Microbiol.">
        <title>The Global Catalogue of Microorganisms (GCM) 10K type strain sequencing project: providing services to taxonomists for standard genome sequencing and annotation.</title>
        <authorList>
            <consortium name="The Broad Institute Genomics Platform"/>
            <consortium name="The Broad Institute Genome Sequencing Center for Infectious Disease"/>
            <person name="Wu L."/>
            <person name="Ma J."/>
        </authorList>
    </citation>
    <scope>NUCLEOTIDE SEQUENCE [LARGE SCALE GENOMIC DNA]</scope>
    <source>
        <strain evidence="3">CCUG 55854</strain>
    </source>
</reference>
<sequence>MPAVVATTFPLALPFLLMEQGAPAMRASNAIALGVVLVALTIALGG</sequence>
<evidence type="ECO:0008006" key="4">
    <source>
        <dbReference type="Google" id="ProtNLM"/>
    </source>
</evidence>
<name>A0ABW3LQS6_9GAMM</name>
<organism evidence="2 3">
    <name type="scientific">Pseudoxanthomonas kaohsiungensis</name>
    <dbReference type="NCBI Taxonomy" id="283923"/>
    <lineage>
        <taxon>Bacteria</taxon>
        <taxon>Pseudomonadati</taxon>
        <taxon>Pseudomonadota</taxon>
        <taxon>Gammaproteobacteria</taxon>
        <taxon>Lysobacterales</taxon>
        <taxon>Lysobacteraceae</taxon>
        <taxon>Pseudoxanthomonas</taxon>
    </lineage>
</organism>
<dbReference type="Proteomes" id="UP001597033">
    <property type="component" value="Unassembled WGS sequence"/>
</dbReference>
<dbReference type="EMBL" id="JBHTKN010000001">
    <property type="protein sequence ID" value="MFD1040778.1"/>
    <property type="molecule type" value="Genomic_DNA"/>
</dbReference>
<comment type="caution">
    <text evidence="2">The sequence shown here is derived from an EMBL/GenBank/DDBJ whole genome shotgun (WGS) entry which is preliminary data.</text>
</comment>
<proteinExistence type="predicted"/>
<keyword evidence="1" id="KW-0812">Transmembrane</keyword>
<keyword evidence="3" id="KW-1185">Reference proteome</keyword>
<protein>
    <recommendedName>
        <fullName evidence="4">EamA domain-containing protein</fullName>
    </recommendedName>
</protein>